<proteinExistence type="predicted"/>
<accession>A0A7Z0WRR7</accession>
<evidence type="ECO:0000256" key="1">
    <source>
        <dbReference type="SAM" id="MobiDB-lite"/>
    </source>
</evidence>
<dbReference type="Gene3D" id="3.40.50.10540">
    <property type="entry name" value="Crotonobetainyl-coa:carnitine coa-transferase, domain 1"/>
    <property type="match status" value="1"/>
</dbReference>
<dbReference type="Pfam" id="PF02515">
    <property type="entry name" value="CoA_transf_3"/>
    <property type="match status" value="1"/>
</dbReference>
<reference evidence="2 3" key="1">
    <citation type="submission" date="2016-12" db="EMBL/GenBank/DDBJ databases">
        <title>The draft genome sequence of Actinophytocola xinjiangensis.</title>
        <authorList>
            <person name="Wang W."/>
            <person name="Yuan L."/>
        </authorList>
    </citation>
    <scope>NUCLEOTIDE SEQUENCE [LARGE SCALE GENOMIC DNA]</scope>
    <source>
        <strain evidence="2 3">CGMCC 4.4663</strain>
    </source>
</reference>
<evidence type="ECO:0000313" key="3">
    <source>
        <dbReference type="Proteomes" id="UP000185696"/>
    </source>
</evidence>
<feature type="compositionally biased region" description="Basic and acidic residues" evidence="1">
    <location>
        <begin position="237"/>
        <end position="251"/>
    </location>
</feature>
<dbReference type="GO" id="GO:0003824">
    <property type="term" value="F:catalytic activity"/>
    <property type="evidence" value="ECO:0007669"/>
    <property type="project" value="InterPro"/>
</dbReference>
<dbReference type="InterPro" id="IPR003673">
    <property type="entry name" value="CoA-Trfase_fam_III"/>
</dbReference>
<comment type="caution">
    <text evidence="2">The sequence shown here is derived from an EMBL/GenBank/DDBJ whole genome shotgun (WGS) entry which is preliminary data.</text>
</comment>
<name>A0A7Z0WRR7_9PSEU</name>
<dbReference type="Proteomes" id="UP000185696">
    <property type="component" value="Unassembled WGS sequence"/>
</dbReference>
<dbReference type="AlphaFoldDB" id="A0A7Z0WRR7"/>
<sequence>MTGALTRTTRTSVAAGVAARLLRPVADVSDVDCEVDWAGPVRLPLANEADVQAACGISHVHGRRYGRPTPLRVDYASVVAGVLAAQGVLAARLAGLRWVSTSVAQAALLSVSQYLAGASVGERPHGPGGPPFTTADGLRFELETLDAEPWQRFWSGLGAPSAAVRDGWRPFQQRFATACCPLPHALHEAVAAVGYHQVVEAARQAGVSIVALAGELPPVDLPPWRGTPSSPPTGAPRPERAAGRRCGDRVV</sequence>
<protein>
    <recommendedName>
        <fullName evidence="4">CoA transferase family III</fullName>
    </recommendedName>
</protein>
<dbReference type="InterPro" id="IPR023606">
    <property type="entry name" value="CoA-Trfase_III_dom_1_sf"/>
</dbReference>
<organism evidence="2 3">
    <name type="scientific">Actinophytocola xinjiangensis</name>
    <dbReference type="NCBI Taxonomy" id="485602"/>
    <lineage>
        <taxon>Bacteria</taxon>
        <taxon>Bacillati</taxon>
        <taxon>Actinomycetota</taxon>
        <taxon>Actinomycetes</taxon>
        <taxon>Pseudonocardiales</taxon>
        <taxon>Pseudonocardiaceae</taxon>
    </lineage>
</organism>
<evidence type="ECO:0008006" key="4">
    <source>
        <dbReference type="Google" id="ProtNLM"/>
    </source>
</evidence>
<keyword evidence="3" id="KW-1185">Reference proteome</keyword>
<gene>
    <name evidence="2" type="ORF">BLA60_07905</name>
</gene>
<dbReference type="EMBL" id="MSIF01000002">
    <property type="protein sequence ID" value="OLF13140.1"/>
    <property type="molecule type" value="Genomic_DNA"/>
</dbReference>
<feature type="region of interest" description="Disordered" evidence="1">
    <location>
        <begin position="220"/>
        <end position="251"/>
    </location>
</feature>
<dbReference type="RefSeq" id="WP_075132049.1">
    <property type="nucleotide sequence ID" value="NZ_MSIF01000002.1"/>
</dbReference>
<evidence type="ECO:0000313" key="2">
    <source>
        <dbReference type="EMBL" id="OLF13140.1"/>
    </source>
</evidence>
<dbReference type="SUPFAM" id="SSF89796">
    <property type="entry name" value="CoA-transferase family III (CaiB/BaiF)"/>
    <property type="match status" value="1"/>
</dbReference>